<gene>
    <name evidence="4" type="ORF">SAMN05216245_12117</name>
</gene>
<accession>A0A1I2DLV9</accession>
<dbReference type="SUPFAM" id="SSF52218">
    <property type="entry name" value="Flavoproteins"/>
    <property type="match status" value="1"/>
</dbReference>
<proteinExistence type="predicted"/>
<dbReference type="PANTHER" id="PTHR43278:SF4">
    <property type="entry name" value="NAD(P)H-DEPENDENT FMN-CONTAINING OXIDOREDUCTASE YWQN-RELATED"/>
    <property type="match status" value="1"/>
</dbReference>
<evidence type="ECO:0000259" key="3">
    <source>
        <dbReference type="Pfam" id="PF03358"/>
    </source>
</evidence>
<feature type="domain" description="NADPH-dependent FMN reductase-like" evidence="3">
    <location>
        <begin position="3"/>
        <end position="101"/>
    </location>
</feature>
<dbReference type="STRING" id="1123323.SAMN05216245_12117"/>
<dbReference type="Proteomes" id="UP000198896">
    <property type="component" value="Unassembled WGS sequence"/>
</dbReference>
<evidence type="ECO:0000313" key="4">
    <source>
        <dbReference type="EMBL" id="SFE81263.1"/>
    </source>
</evidence>
<dbReference type="Gene3D" id="3.40.50.360">
    <property type="match status" value="1"/>
</dbReference>
<sequence length="188" mass="21169">MKKILLVNASPRKGGNSDLITKMLAEELKDCEVIVFNMREKKCNPCLACGACQGKDTQMCVQKDDIQKLLPEIDRCDGIVLATPIYNQQICSQAKLFIERWYPFFKFDNPLMTNSSKCGKKGAIICSFWGSPVDVTTKYAEWTLDGFSQIGVEEKKALIFPQIPGRGDICKREDYMAQIRALAGWLKA</sequence>
<name>A0A1I2DLV9_9FIRM</name>
<dbReference type="EMBL" id="FONL01000021">
    <property type="protein sequence ID" value="SFE81263.1"/>
    <property type="molecule type" value="Genomic_DNA"/>
</dbReference>
<dbReference type="PANTHER" id="PTHR43278">
    <property type="entry name" value="NAD(P)H-DEPENDENT FMN-CONTAINING OXIDOREDUCTASE YWQN-RELATED"/>
    <property type="match status" value="1"/>
</dbReference>
<evidence type="ECO:0000313" key="5">
    <source>
        <dbReference type="Proteomes" id="UP000198896"/>
    </source>
</evidence>
<evidence type="ECO:0000256" key="1">
    <source>
        <dbReference type="ARBA" id="ARBA00022630"/>
    </source>
</evidence>
<dbReference type="Pfam" id="PF03358">
    <property type="entry name" value="FMN_red"/>
    <property type="match status" value="1"/>
</dbReference>
<keyword evidence="5" id="KW-1185">Reference proteome</keyword>
<dbReference type="InterPro" id="IPR005025">
    <property type="entry name" value="FMN_Rdtase-like_dom"/>
</dbReference>
<organism evidence="4 5">
    <name type="scientific">Succiniclasticum ruminis DSM 9236</name>
    <dbReference type="NCBI Taxonomy" id="1123323"/>
    <lineage>
        <taxon>Bacteria</taxon>
        <taxon>Bacillati</taxon>
        <taxon>Bacillota</taxon>
        <taxon>Negativicutes</taxon>
        <taxon>Acidaminococcales</taxon>
        <taxon>Acidaminococcaceae</taxon>
        <taxon>Succiniclasticum</taxon>
    </lineage>
</organism>
<dbReference type="OrthoDB" id="9805976at2"/>
<protein>
    <submittedName>
        <fullName evidence="4">NADPH-dependent FMN reductase</fullName>
    </submittedName>
</protein>
<keyword evidence="1" id="KW-0285">Flavoprotein</keyword>
<dbReference type="AlphaFoldDB" id="A0A1I2DLV9"/>
<evidence type="ECO:0000256" key="2">
    <source>
        <dbReference type="ARBA" id="ARBA00022643"/>
    </source>
</evidence>
<reference evidence="4 5" key="1">
    <citation type="submission" date="2016-10" db="EMBL/GenBank/DDBJ databases">
        <authorList>
            <person name="de Groot N.N."/>
        </authorList>
    </citation>
    <scope>NUCLEOTIDE SEQUENCE [LARGE SCALE GENOMIC DNA]</scope>
    <source>
        <strain evidence="4 5">DSM 9236</strain>
    </source>
</reference>
<dbReference type="InterPro" id="IPR051796">
    <property type="entry name" value="ISF_SsuE-like"/>
</dbReference>
<dbReference type="GO" id="GO:0016491">
    <property type="term" value="F:oxidoreductase activity"/>
    <property type="evidence" value="ECO:0007669"/>
    <property type="project" value="InterPro"/>
</dbReference>
<keyword evidence="2" id="KW-0288">FMN</keyword>
<dbReference type="RefSeq" id="WP_093914172.1">
    <property type="nucleotide sequence ID" value="NZ_FONL01000021.1"/>
</dbReference>
<dbReference type="InterPro" id="IPR029039">
    <property type="entry name" value="Flavoprotein-like_sf"/>
</dbReference>